<feature type="region of interest" description="Disordered" evidence="1">
    <location>
        <begin position="39"/>
        <end position="58"/>
    </location>
</feature>
<dbReference type="AlphaFoldDB" id="A0AAV4GSG3"/>
<organism evidence="2 3">
    <name type="scientific">Elysia marginata</name>
    <dbReference type="NCBI Taxonomy" id="1093978"/>
    <lineage>
        <taxon>Eukaryota</taxon>
        <taxon>Metazoa</taxon>
        <taxon>Spiralia</taxon>
        <taxon>Lophotrochozoa</taxon>
        <taxon>Mollusca</taxon>
        <taxon>Gastropoda</taxon>
        <taxon>Heterobranchia</taxon>
        <taxon>Euthyneura</taxon>
        <taxon>Panpulmonata</taxon>
        <taxon>Sacoglossa</taxon>
        <taxon>Placobranchoidea</taxon>
        <taxon>Plakobranchidae</taxon>
        <taxon>Elysia</taxon>
    </lineage>
</organism>
<proteinExistence type="predicted"/>
<feature type="non-terminal residue" evidence="2">
    <location>
        <position position="58"/>
    </location>
</feature>
<name>A0AAV4GSG3_9GAST</name>
<evidence type="ECO:0000313" key="2">
    <source>
        <dbReference type="EMBL" id="GFR88732.1"/>
    </source>
</evidence>
<evidence type="ECO:0000313" key="3">
    <source>
        <dbReference type="Proteomes" id="UP000762676"/>
    </source>
</evidence>
<comment type="caution">
    <text evidence="2">The sequence shown here is derived from an EMBL/GenBank/DDBJ whole genome shotgun (WGS) entry which is preliminary data.</text>
</comment>
<protein>
    <submittedName>
        <fullName evidence="2">Uncharacterized protein</fullName>
    </submittedName>
</protein>
<dbReference type="EMBL" id="BMAT01012256">
    <property type="protein sequence ID" value="GFR88732.1"/>
    <property type="molecule type" value="Genomic_DNA"/>
</dbReference>
<evidence type="ECO:0000256" key="1">
    <source>
        <dbReference type="SAM" id="MobiDB-lite"/>
    </source>
</evidence>
<gene>
    <name evidence="2" type="ORF">ElyMa_006107100</name>
</gene>
<accession>A0AAV4GSG3</accession>
<dbReference type="Proteomes" id="UP000762676">
    <property type="component" value="Unassembled WGS sequence"/>
</dbReference>
<reference evidence="2 3" key="1">
    <citation type="journal article" date="2021" name="Elife">
        <title>Chloroplast acquisition without the gene transfer in kleptoplastic sea slugs, Plakobranchus ocellatus.</title>
        <authorList>
            <person name="Maeda T."/>
            <person name="Takahashi S."/>
            <person name="Yoshida T."/>
            <person name="Shimamura S."/>
            <person name="Takaki Y."/>
            <person name="Nagai Y."/>
            <person name="Toyoda A."/>
            <person name="Suzuki Y."/>
            <person name="Arimoto A."/>
            <person name="Ishii H."/>
            <person name="Satoh N."/>
            <person name="Nishiyama T."/>
            <person name="Hasebe M."/>
            <person name="Maruyama T."/>
            <person name="Minagawa J."/>
            <person name="Obokata J."/>
            <person name="Shigenobu S."/>
        </authorList>
    </citation>
    <scope>NUCLEOTIDE SEQUENCE [LARGE SCALE GENOMIC DNA]</scope>
</reference>
<keyword evidence="3" id="KW-1185">Reference proteome</keyword>
<sequence length="58" mass="6697">MHSIKSRTLLYAEQHELSLSAITDPGQTGVTQLYSERHNELNSRQQFAAGKPKRRRRC</sequence>